<accession>A0AAD3RHA4</accession>
<keyword evidence="3" id="KW-1185">Reference proteome</keyword>
<name>A0AAD3RHA4_LATJO</name>
<evidence type="ECO:0000256" key="1">
    <source>
        <dbReference type="SAM" id="MobiDB-lite"/>
    </source>
</evidence>
<dbReference type="EMBL" id="BRZM01000122">
    <property type="protein sequence ID" value="GLD68010.1"/>
    <property type="molecule type" value="Genomic_DNA"/>
</dbReference>
<reference evidence="2" key="1">
    <citation type="submission" date="2022-08" db="EMBL/GenBank/DDBJ databases">
        <title>Genome sequencing of akame (Lates japonicus).</title>
        <authorList>
            <person name="Hashiguchi Y."/>
            <person name="Takahashi H."/>
        </authorList>
    </citation>
    <scope>NUCLEOTIDE SEQUENCE</scope>
    <source>
        <strain evidence="2">Kochi</strain>
    </source>
</reference>
<dbReference type="Proteomes" id="UP001279410">
    <property type="component" value="Unassembled WGS sequence"/>
</dbReference>
<evidence type="ECO:0000313" key="3">
    <source>
        <dbReference type="Proteomes" id="UP001279410"/>
    </source>
</evidence>
<feature type="region of interest" description="Disordered" evidence="1">
    <location>
        <begin position="75"/>
        <end position="96"/>
    </location>
</feature>
<protein>
    <submittedName>
        <fullName evidence="2">Uncharacterized protein</fullName>
    </submittedName>
</protein>
<gene>
    <name evidence="2" type="ORF">AKAME5_001933300</name>
</gene>
<dbReference type="AlphaFoldDB" id="A0AAD3RHA4"/>
<sequence length="96" mass="9870">MDRTISCGSVEQQLEIGVTFILIYGWIAGPAMIVGGAIEMSQASDAVDRAKKEVENCESQAKVRRPSAGAAVWGGECSRAADPTPDPAGACGEGDG</sequence>
<comment type="caution">
    <text evidence="2">The sequence shown here is derived from an EMBL/GenBank/DDBJ whole genome shotgun (WGS) entry which is preliminary data.</text>
</comment>
<organism evidence="2 3">
    <name type="scientific">Lates japonicus</name>
    <name type="common">Japanese lates</name>
    <dbReference type="NCBI Taxonomy" id="270547"/>
    <lineage>
        <taxon>Eukaryota</taxon>
        <taxon>Metazoa</taxon>
        <taxon>Chordata</taxon>
        <taxon>Craniata</taxon>
        <taxon>Vertebrata</taxon>
        <taxon>Euteleostomi</taxon>
        <taxon>Actinopterygii</taxon>
        <taxon>Neopterygii</taxon>
        <taxon>Teleostei</taxon>
        <taxon>Neoteleostei</taxon>
        <taxon>Acanthomorphata</taxon>
        <taxon>Carangaria</taxon>
        <taxon>Carangaria incertae sedis</taxon>
        <taxon>Centropomidae</taxon>
        <taxon>Lates</taxon>
    </lineage>
</organism>
<proteinExistence type="predicted"/>
<evidence type="ECO:0000313" key="2">
    <source>
        <dbReference type="EMBL" id="GLD68010.1"/>
    </source>
</evidence>